<keyword evidence="4" id="KW-1185">Reference proteome</keyword>
<proteinExistence type="inferred from homology"/>
<keyword evidence="2" id="KW-0560">Oxidoreductase</keyword>
<dbReference type="SUPFAM" id="SSF51735">
    <property type="entry name" value="NAD(P)-binding Rossmann-fold domains"/>
    <property type="match status" value="1"/>
</dbReference>
<dbReference type="PANTHER" id="PTHR42901">
    <property type="entry name" value="ALCOHOL DEHYDROGENASE"/>
    <property type="match status" value="1"/>
</dbReference>
<evidence type="ECO:0000313" key="4">
    <source>
        <dbReference type="Proteomes" id="UP000031523"/>
    </source>
</evidence>
<dbReference type="AlphaFoldDB" id="A0A0B5F9G6"/>
<protein>
    <submittedName>
        <fullName evidence="3">Putative dehydrogenase</fullName>
    </submittedName>
</protein>
<organism evidence="3 4">
    <name type="scientific">Streptomyces albus (strain ATCC 21838 / DSM 41398 / FERM P-419 / JCM 4703 / NBRC 107858)</name>
    <dbReference type="NCBI Taxonomy" id="1081613"/>
    <lineage>
        <taxon>Bacteria</taxon>
        <taxon>Bacillati</taxon>
        <taxon>Actinomycetota</taxon>
        <taxon>Actinomycetes</taxon>
        <taxon>Kitasatosporales</taxon>
        <taxon>Streptomycetaceae</taxon>
        <taxon>Streptomyces</taxon>
    </lineage>
</organism>
<dbReference type="InterPro" id="IPR020904">
    <property type="entry name" value="Sc_DH/Rdtase_CS"/>
</dbReference>
<dbReference type="Proteomes" id="UP000031523">
    <property type="component" value="Chromosome"/>
</dbReference>
<evidence type="ECO:0000313" key="3">
    <source>
        <dbReference type="EMBL" id="AJE87481.1"/>
    </source>
</evidence>
<dbReference type="Gene3D" id="3.40.50.720">
    <property type="entry name" value="NAD(P)-binding Rossmann-like Domain"/>
    <property type="match status" value="1"/>
</dbReference>
<dbReference type="InterPro" id="IPR002347">
    <property type="entry name" value="SDR_fam"/>
</dbReference>
<accession>A0A0B5F9G6</accession>
<dbReference type="KEGG" id="sals:SLNWT_7105"/>
<dbReference type="PRINTS" id="PR00081">
    <property type="entry name" value="GDHRDH"/>
</dbReference>
<comment type="similarity">
    <text evidence="1">Belongs to the short-chain dehydrogenases/reductases (SDR) family.</text>
</comment>
<name>A0A0B5F9G6_STRA4</name>
<evidence type="ECO:0000256" key="2">
    <source>
        <dbReference type="ARBA" id="ARBA00023002"/>
    </source>
</evidence>
<dbReference type="Pfam" id="PF00106">
    <property type="entry name" value="adh_short"/>
    <property type="match status" value="1"/>
</dbReference>
<dbReference type="EMBL" id="CP010519">
    <property type="protein sequence ID" value="AJE87481.1"/>
    <property type="molecule type" value="Genomic_DNA"/>
</dbReference>
<dbReference type="CDD" id="cd05233">
    <property type="entry name" value="SDR_c"/>
    <property type="match status" value="1"/>
</dbReference>
<dbReference type="PROSITE" id="PS00061">
    <property type="entry name" value="ADH_SHORT"/>
    <property type="match status" value="1"/>
</dbReference>
<evidence type="ECO:0000256" key="1">
    <source>
        <dbReference type="ARBA" id="ARBA00006484"/>
    </source>
</evidence>
<reference evidence="3 4" key="1">
    <citation type="submission" date="2015-01" db="EMBL/GenBank/DDBJ databases">
        <title>Enhanced salinomycin production by adjusting the supply of polyketide extender units in Streptomyce albus DSM 41398.</title>
        <authorList>
            <person name="Lu C."/>
        </authorList>
    </citation>
    <scope>NUCLEOTIDE SEQUENCE [LARGE SCALE GENOMIC DNA]</scope>
    <source>
        <strain evidence="4">ATCC 21838 / DSM 41398 / FERM P-419 / JCM 4703 / NBRC 107858</strain>
    </source>
</reference>
<dbReference type="InterPro" id="IPR036291">
    <property type="entry name" value="NAD(P)-bd_dom_sf"/>
</dbReference>
<dbReference type="PANTHER" id="PTHR42901:SF1">
    <property type="entry name" value="ALCOHOL DEHYDROGENASE"/>
    <property type="match status" value="1"/>
</dbReference>
<dbReference type="GO" id="GO:0016491">
    <property type="term" value="F:oxidoreductase activity"/>
    <property type="evidence" value="ECO:0007669"/>
    <property type="project" value="UniProtKB-KW"/>
</dbReference>
<sequence>MTANTTTGYGAPRRALVTGASHGLGLDTARRLAADGWSVTGVGRRPATAVEQPVPFDYRSANLSLPGTYPEVAGAANGGWDLVVHSAVHYADFHHRPRLGFADTEEMLRVNALAPYYLTLEILDQQPADRFCSVVVVNSEAMYHADRHSAPYAASKAALRLLTAGLAESCRERRAAVSTLVLGPLDDERKRADLRAIAGKLGAREEEVTRKFLKRSNPDLVIEELIDYTSCFHSIRHLQNLGRRANGMVCRLDGGSAGSLI</sequence>
<gene>
    <name evidence="3" type="ORF">SLNWT_7105</name>
</gene>